<dbReference type="Pfam" id="PF04647">
    <property type="entry name" value="AgrB"/>
    <property type="match status" value="1"/>
</dbReference>
<evidence type="ECO:0000256" key="4">
    <source>
        <dbReference type="ARBA" id="ARBA00022692"/>
    </source>
</evidence>
<name>A0AAE3DWJ0_9FIRM</name>
<gene>
    <name evidence="9" type="ORF">LKE05_01365</name>
</gene>
<dbReference type="InterPro" id="IPR006741">
    <property type="entry name" value="AgrB"/>
</dbReference>
<evidence type="ECO:0000256" key="6">
    <source>
        <dbReference type="ARBA" id="ARBA00022989"/>
    </source>
</evidence>
<evidence type="ECO:0000256" key="2">
    <source>
        <dbReference type="ARBA" id="ARBA00022654"/>
    </source>
</evidence>
<dbReference type="GO" id="GO:0006508">
    <property type="term" value="P:proteolysis"/>
    <property type="evidence" value="ECO:0007669"/>
    <property type="project" value="UniProtKB-KW"/>
</dbReference>
<protein>
    <submittedName>
        <fullName evidence="9">Accessory gene regulator B family protein</fullName>
    </submittedName>
</protein>
<dbReference type="GO" id="GO:0009372">
    <property type="term" value="P:quorum sensing"/>
    <property type="evidence" value="ECO:0007669"/>
    <property type="project" value="UniProtKB-KW"/>
</dbReference>
<sequence length="198" mass="22384">MFRKFSEWAVAYAIRLGYIPKEEQEEYTYGLDLVMSVIVSDLTMLIIGIIMKMIPQVIVFGFMYKFIRKYVGGYHCESSLTCLMSSSTMCICVLLAIKYLPYNLGVYIVATVLSIGVLFAISPIEAINKPLEEIEVKVFGKRARIVLCITLVIFGVICAFGLTEMVKTMAISVVDILLFAVMGKIKLLNYKRKKIEQN</sequence>
<evidence type="ECO:0000256" key="7">
    <source>
        <dbReference type="ARBA" id="ARBA00023136"/>
    </source>
</evidence>
<feature type="transmembrane region" description="Helical" evidence="8">
    <location>
        <begin position="145"/>
        <end position="163"/>
    </location>
</feature>
<dbReference type="SMART" id="SM00793">
    <property type="entry name" value="AgrB"/>
    <property type="match status" value="1"/>
</dbReference>
<dbReference type="EMBL" id="JAJEQM010000001">
    <property type="protein sequence ID" value="MCC2209444.1"/>
    <property type="molecule type" value="Genomic_DNA"/>
</dbReference>
<evidence type="ECO:0000256" key="1">
    <source>
        <dbReference type="ARBA" id="ARBA00022475"/>
    </source>
</evidence>
<feature type="transmembrane region" description="Helical" evidence="8">
    <location>
        <begin position="79"/>
        <end position="100"/>
    </location>
</feature>
<keyword evidence="7 8" id="KW-0472">Membrane</keyword>
<evidence type="ECO:0000256" key="8">
    <source>
        <dbReference type="SAM" id="Phobius"/>
    </source>
</evidence>
<evidence type="ECO:0000256" key="5">
    <source>
        <dbReference type="ARBA" id="ARBA00022801"/>
    </source>
</evidence>
<accession>A0AAE3DWJ0</accession>
<evidence type="ECO:0000256" key="3">
    <source>
        <dbReference type="ARBA" id="ARBA00022670"/>
    </source>
</evidence>
<keyword evidence="2" id="KW-0673">Quorum sensing</keyword>
<keyword evidence="6 8" id="KW-1133">Transmembrane helix</keyword>
<feature type="transmembrane region" description="Helical" evidence="8">
    <location>
        <begin position="42"/>
        <end position="67"/>
    </location>
</feature>
<keyword evidence="3" id="KW-0645">Protease</keyword>
<proteinExistence type="predicted"/>
<comment type="caution">
    <text evidence="9">The sequence shown here is derived from an EMBL/GenBank/DDBJ whole genome shotgun (WGS) entry which is preliminary data.</text>
</comment>
<dbReference type="GO" id="GO:0016020">
    <property type="term" value="C:membrane"/>
    <property type="evidence" value="ECO:0007669"/>
    <property type="project" value="InterPro"/>
</dbReference>
<dbReference type="Proteomes" id="UP001198242">
    <property type="component" value="Unassembled WGS sequence"/>
</dbReference>
<evidence type="ECO:0000313" key="10">
    <source>
        <dbReference type="Proteomes" id="UP001198242"/>
    </source>
</evidence>
<evidence type="ECO:0000313" key="9">
    <source>
        <dbReference type="EMBL" id="MCC2209444.1"/>
    </source>
</evidence>
<dbReference type="AlphaFoldDB" id="A0AAE3DWJ0"/>
<keyword evidence="4 8" id="KW-0812">Transmembrane</keyword>
<dbReference type="RefSeq" id="WP_118446486.1">
    <property type="nucleotide sequence ID" value="NZ_JAJEQM010000001.1"/>
</dbReference>
<keyword evidence="1" id="KW-1003">Cell membrane</keyword>
<keyword evidence="5" id="KW-0378">Hydrolase</keyword>
<dbReference type="GO" id="GO:0008233">
    <property type="term" value="F:peptidase activity"/>
    <property type="evidence" value="ECO:0007669"/>
    <property type="project" value="UniProtKB-KW"/>
</dbReference>
<keyword evidence="10" id="KW-1185">Reference proteome</keyword>
<feature type="transmembrane region" description="Helical" evidence="8">
    <location>
        <begin position="169"/>
        <end position="188"/>
    </location>
</feature>
<reference evidence="9 10" key="1">
    <citation type="submission" date="2021-10" db="EMBL/GenBank/DDBJ databases">
        <title>Anaerobic single-cell dispensing facilitates the cultivation of human gut bacteria.</title>
        <authorList>
            <person name="Afrizal A."/>
        </authorList>
    </citation>
    <scope>NUCLEOTIDE SEQUENCE [LARGE SCALE GENOMIC DNA]</scope>
    <source>
        <strain evidence="9 10">CLA-AA-H232</strain>
    </source>
</reference>
<organism evidence="9 10">
    <name type="scientific">Hominilimicola fabiformis</name>
    <dbReference type="NCBI Taxonomy" id="2885356"/>
    <lineage>
        <taxon>Bacteria</taxon>
        <taxon>Bacillati</taxon>
        <taxon>Bacillota</taxon>
        <taxon>Clostridia</taxon>
        <taxon>Eubacteriales</taxon>
        <taxon>Oscillospiraceae</taxon>
        <taxon>Hominilimicola</taxon>
    </lineage>
</organism>
<feature type="transmembrane region" description="Helical" evidence="8">
    <location>
        <begin position="106"/>
        <end position="124"/>
    </location>
</feature>